<sequence>SRSNSSSQNRSSPVAETLGSLAELAKLPLKYSLVARDAPRRRLRLPPLRAPVLDSSRWGSLGPRRRRRAVQAAVRRVGCPLPSGILRQLPHPAGLRRRRQLHGRVDPPWRRRRRQRHDDDLVVLVYRQQLQRQQVDVRRRPPAVLQPHRLRGEAVALWRQLRRVVAHRPVPPRRLP</sequence>
<protein>
    <submittedName>
        <fullName evidence="1">Os12g0595800 protein</fullName>
    </submittedName>
</protein>
<evidence type="ECO:0000313" key="1">
    <source>
        <dbReference type="EMBL" id="BAT17916.1"/>
    </source>
</evidence>
<dbReference type="AlphaFoldDB" id="A0A0P0YC45"/>
<organism evidence="1 2">
    <name type="scientific">Oryza sativa subsp. japonica</name>
    <name type="common">Rice</name>
    <dbReference type="NCBI Taxonomy" id="39947"/>
    <lineage>
        <taxon>Eukaryota</taxon>
        <taxon>Viridiplantae</taxon>
        <taxon>Streptophyta</taxon>
        <taxon>Embryophyta</taxon>
        <taxon>Tracheophyta</taxon>
        <taxon>Spermatophyta</taxon>
        <taxon>Magnoliopsida</taxon>
        <taxon>Liliopsida</taxon>
        <taxon>Poales</taxon>
        <taxon>Poaceae</taxon>
        <taxon>BOP clade</taxon>
        <taxon>Oryzoideae</taxon>
        <taxon>Oryzeae</taxon>
        <taxon>Oryzinae</taxon>
        <taxon>Oryza</taxon>
        <taxon>Oryza sativa</taxon>
    </lineage>
</organism>
<reference evidence="1 2" key="2">
    <citation type="journal article" date="2013" name="Plant Cell Physiol.">
        <title>Rice Annotation Project Database (RAP-DB): an integrative and interactive database for rice genomics.</title>
        <authorList>
            <person name="Sakai H."/>
            <person name="Lee S.S."/>
            <person name="Tanaka T."/>
            <person name="Numa H."/>
            <person name="Kim J."/>
            <person name="Kawahara Y."/>
            <person name="Wakimoto H."/>
            <person name="Yang C.C."/>
            <person name="Iwamoto M."/>
            <person name="Abe T."/>
            <person name="Yamada Y."/>
            <person name="Muto A."/>
            <person name="Inokuchi H."/>
            <person name="Ikemura T."/>
            <person name="Matsumoto T."/>
            <person name="Sasaki T."/>
            <person name="Itoh T."/>
        </authorList>
    </citation>
    <scope>NUCLEOTIDE SEQUENCE [LARGE SCALE GENOMIC DNA]</scope>
    <source>
        <strain evidence="2">cv. Nipponbare</strain>
    </source>
</reference>
<reference evidence="1 2" key="3">
    <citation type="journal article" date="2013" name="Rice">
        <title>Improvement of the Oryza sativa Nipponbare reference genome using next generation sequence and optical map data.</title>
        <authorList>
            <person name="Kawahara Y."/>
            <person name="de la Bastide M."/>
            <person name="Hamilton J.P."/>
            <person name="Kanamori H."/>
            <person name="McCombie W.R."/>
            <person name="Ouyang S."/>
            <person name="Schwartz D.C."/>
            <person name="Tanaka T."/>
            <person name="Wu J."/>
            <person name="Zhou S."/>
            <person name="Childs K.L."/>
            <person name="Davidson R.M."/>
            <person name="Lin H."/>
            <person name="Quesada-Ocampo L."/>
            <person name="Vaillancourt B."/>
            <person name="Sakai H."/>
            <person name="Lee S.S."/>
            <person name="Kim J."/>
            <person name="Numa H."/>
            <person name="Itoh T."/>
            <person name="Buell C.R."/>
            <person name="Matsumoto T."/>
        </authorList>
    </citation>
    <scope>NUCLEOTIDE SEQUENCE [LARGE SCALE GENOMIC DNA]</scope>
    <source>
        <strain evidence="2">cv. Nipponbare</strain>
    </source>
</reference>
<reference evidence="2" key="1">
    <citation type="journal article" date="2005" name="Nature">
        <title>The map-based sequence of the rice genome.</title>
        <authorList>
            <consortium name="International rice genome sequencing project (IRGSP)"/>
            <person name="Matsumoto T."/>
            <person name="Wu J."/>
            <person name="Kanamori H."/>
            <person name="Katayose Y."/>
            <person name="Fujisawa M."/>
            <person name="Namiki N."/>
            <person name="Mizuno H."/>
            <person name="Yamamoto K."/>
            <person name="Antonio B.A."/>
            <person name="Baba T."/>
            <person name="Sakata K."/>
            <person name="Nagamura Y."/>
            <person name="Aoki H."/>
            <person name="Arikawa K."/>
            <person name="Arita K."/>
            <person name="Bito T."/>
            <person name="Chiden Y."/>
            <person name="Fujitsuka N."/>
            <person name="Fukunaka R."/>
            <person name="Hamada M."/>
            <person name="Harada C."/>
            <person name="Hayashi A."/>
            <person name="Hijishita S."/>
            <person name="Honda M."/>
            <person name="Hosokawa S."/>
            <person name="Ichikawa Y."/>
            <person name="Idonuma A."/>
            <person name="Iijima M."/>
            <person name="Ikeda M."/>
            <person name="Ikeno M."/>
            <person name="Ito K."/>
            <person name="Ito S."/>
            <person name="Ito T."/>
            <person name="Ito Y."/>
            <person name="Ito Y."/>
            <person name="Iwabuchi A."/>
            <person name="Kamiya K."/>
            <person name="Karasawa W."/>
            <person name="Kurita K."/>
            <person name="Katagiri S."/>
            <person name="Kikuta A."/>
            <person name="Kobayashi H."/>
            <person name="Kobayashi N."/>
            <person name="Machita K."/>
            <person name="Maehara T."/>
            <person name="Masukawa M."/>
            <person name="Mizubayashi T."/>
            <person name="Mukai Y."/>
            <person name="Nagasaki H."/>
            <person name="Nagata Y."/>
            <person name="Naito S."/>
            <person name="Nakashima M."/>
            <person name="Nakama Y."/>
            <person name="Nakamichi Y."/>
            <person name="Nakamura M."/>
            <person name="Meguro A."/>
            <person name="Negishi M."/>
            <person name="Ohta I."/>
            <person name="Ohta T."/>
            <person name="Okamoto M."/>
            <person name="Ono N."/>
            <person name="Saji S."/>
            <person name="Sakaguchi M."/>
            <person name="Sakai K."/>
            <person name="Shibata M."/>
            <person name="Shimokawa T."/>
            <person name="Song J."/>
            <person name="Takazaki Y."/>
            <person name="Terasawa K."/>
            <person name="Tsugane M."/>
            <person name="Tsuji K."/>
            <person name="Ueda S."/>
            <person name="Waki K."/>
            <person name="Yamagata H."/>
            <person name="Yamamoto M."/>
            <person name="Yamamoto S."/>
            <person name="Yamane H."/>
            <person name="Yoshiki S."/>
            <person name="Yoshihara R."/>
            <person name="Yukawa K."/>
            <person name="Zhong H."/>
            <person name="Yano M."/>
            <person name="Yuan Q."/>
            <person name="Ouyang S."/>
            <person name="Liu J."/>
            <person name="Jones K.M."/>
            <person name="Gansberger K."/>
            <person name="Moffat K."/>
            <person name="Hill J."/>
            <person name="Bera J."/>
            <person name="Fadrosh D."/>
            <person name="Jin S."/>
            <person name="Johri S."/>
            <person name="Kim M."/>
            <person name="Overton L."/>
            <person name="Reardon M."/>
            <person name="Tsitrin T."/>
            <person name="Vuong H."/>
            <person name="Weaver B."/>
            <person name="Ciecko A."/>
            <person name="Tallon L."/>
            <person name="Jackson J."/>
            <person name="Pai G."/>
            <person name="Aken S.V."/>
            <person name="Utterback T."/>
            <person name="Reidmuller S."/>
            <person name="Feldblyum T."/>
            <person name="Hsiao J."/>
            <person name="Zismann V."/>
            <person name="Iobst S."/>
            <person name="de Vazeille A.R."/>
            <person name="Buell C.R."/>
            <person name="Ying K."/>
            <person name="Li Y."/>
            <person name="Lu T."/>
            <person name="Huang Y."/>
            <person name="Zhao Q."/>
            <person name="Feng Q."/>
            <person name="Zhang L."/>
            <person name="Zhu J."/>
            <person name="Weng Q."/>
            <person name="Mu J."/>
            <person name="Lu Y."/>
            <person name="Fan D."/>
            <person name="Liu Y."/>
            <person name="Guan J."/>
            <person name="Zhang Y."/>
            <person name="Yu S."/>
            <person name="Liu X."/>
            <person name="Zhang Y."/>
            <person name="Hong G."/>
            <person name="Han B."/>
            <person name="Choisne N."/>
            <person name="Demange N."/>
            <person name="Orjeda G."/>
            <person name="Samain S."/>
            <person name="Cattolico L."/>
            <person name="Pelletier E."/>
            <person name="Couloux A."/>
            <person name="Segurens B."/>
            <person name="Wincker P."/>
            <person name="D'Hont A."/>
            <person name="Scarpelli C."/>
            <person name="Weissenbach J."/>
            <person name="Salanoubat M."/>
            <person name="Quetier F."/>
            <person name="Yu Y."/>
            <person name="Kim H.R."/>
            <person name="Rambo T."/>
            <person name="Currie J."/>
            <person name="Collura K."/>
            <person name="Luo M."/>
            <person name="Yang T."/>
            <person name="Ammiraju J.S.S."/>
            <person name="Engler F."/>
            <person name="Soderlund C."/>
            <person name="Wing R.A."/>
            <person name="Palmer L.E."/>
            <person name="de la Bastide M."/>
            <person name="Spiegel L."/>
            <person name="Nascimento L."/>
            <person name="Zutavern T."/>
            <person name="O'Shaughnessy A."/>
            <person name="Dike S."/>
            <person name="Dedhia N."/>
            <person name="Preston R."/>
            <person name="Balija V."/>
            <person name="McCombie W.R."/>
            <person name="Chow T."/>
            <person name="Chen H."/>
            <person name="Chung M."/>
            <person name="Chen C."/>
            <person name="Shaw J."/>
            <person name="Wu H."/>
            <person name="Hsiao K."/>
            <person name="Chao Y."/>
            <person name="Chu M."/>
            <person name="Cheng C."/>
            <person name="Hour A."/>
            <person name="Lee P."/>
            <person name="Lin S."/>
            <person name="Lin Y."/>
            <person name="Liou J."/>
            <person name="Liu S."/>
            <person name="Hsing Y."/>
            <person name="Raghuvanshi S."/>
            <person name="Mohanty A."/>
            <person name="Bharti A.K."/>
            <person name="Gaur A."/>
            <person name="Gupta V."/>
            <person name="Kumar D."/>
            <person name="Ravi V."/>
            <person name="Vij S."/>
            <person name="Kapur A."/>
            <person name="Khurana P."/>
            <person name="Khurana P."/>
            <person name="Khurana J.P."/>
            <person name="Tyagi A.K."/>
            <person name="Gaikwad K."/>
            <person name="Singh A."/>
            <person name="Dalal V."/>
            <person name="Srivastava S."/>
            <person name="Dixit A."/>
            <person name="Pal A.K."/>
            <person name="Ghazi I.A."/>
            <person name="Yadav M."/>
            <person name="Pandit A."/>
            <person name="Bhargava A."/>
            <person name="Sureshbabu K."/>
            <person name="Batra K."/>
            <person name="Sharma T.R."/>
            <person name="Mohapatra T."/>
            <person name="Singh N.K."/>
            <person name="Messing J."/>
            <person name="Nelson A.B."/>
            <person name="Fuks G."/>
            <person name="Kavchok S."/>
            <person name="Keizer G."/>
            <person name="Linton E."/>
            <person name="Llaca V."/>
            <person name="Song R."/>
            <person name="Tanyolac B."/>
            <person name="Young S."/>
            <person name="Ho-Il K."/>
            <person name="Hahn J.H."/>
            <person name="Sangsakoo G."/>
            <person name="Vanavichit A."/>
            <person name="de Mattos Luiz.A.T."/>
            <person name="Zimmer P.D."/>
            <person name="Malone G."/>
            <person name="Dellagostin O."/>
            <person name="de Oliveira A.C."/>
            <person name="Bevan M."/>
            <person name="Bancroft I."/>
            <person name="Minx P."/>
            <person name="Cordum H."/>
            <person name="Wilson R."/>
            <person name="Cheng Z."/>
            <person name="Jin W."/>
            <person name="Jiang J."/>
            <person name="Leong S.A."/>
            <person name="Iwama H."/>
            <person name="Gojobori T."/>
            <person name="Itoh T."/>
            <person name="Niimura Y."/>
            <person name="Fujii Y."/>
            <person name="Habara T."/>
            <person name="Sakai H."/>
            <person name="Sato Y."/>
            <person name="Wilson G."/>
            <person name="Kumar K."/>
            <person name="McCouch S."/>
            <person name="Juretic N."/>
            <person name="Hoen D."/>
            <person name="Wright S."/>
            <person name="Bruskiewich R."/>
            <person name="Bureau T."/>
            <person name="Miyao A."/>
            <person name="Hirochika H."/>
            <person name="Nishikawa T."/>
            <person name="Kadowaki K."/>
            <person name="Sugiura M."/>
            <person name="Burr B."/>
            <person name="Sasaki T."/>
        </authorList>
    </citation>
    <scope>NUCLEOTIDE SEQUENCE [LARGE SCALE GENOMIC DNA]</scope>
    <source>
        <strain evidence="2">cv. Nipponbare</strain>
    </source>
</reference>
<feature type="non-terminal residue" evidence="1">
    <location>
        <position position="1"/>
    </location>
</feature>
<dbReference type="Proteomes" id="UP000059680">
    <property type="component" value="Chromosome 12"/>
</dbReference>
<evidence type="ECO:0000313" key="2">
    <source>
        <dbReference type="Proteomes" id="UP000059680"/>
    </source>
</evidence>
<dbReference type="EMBL" id="AP014968">
    <property type="protein sequence ID" value="BAT17916.1"/>
    <property type="molecule type" value="Genomic_DNA"/>
</dbReference>
<gene>
    <name evidence="1" type="ordered locus">Os12g0595800</name>
    <name evidence="1" type="ORF">OSNPB_120595800</name>
</gene>
<dbReference type="Gramene" id="Os12t0595800-02">
    <property type="protein sequence ID" value="Os12t0595800-02"/>
    <property type="gene ID" value="Os12g0595800"/>
</dbReference>
<accession>A0A0P0YC45</accession>
<keyword evidence="2" id="KW-1185">Reference proteome</keyword>
<proteinExistence type="predicted"/>
<name>A0A0P0YC45_ORYSJ</name>
<dbReference type="ExpressionAtlas" id="A0A0P0YC45">
    <property type="expression patterns" value="baseline and differential"/>
</dbReference>